<feature type="region of interest" description="Disordered" evidence="1">
    <location>
        <begin position="1"/>
        <end position="37"/>
    </location>
</feature>
<dbReference type="AlphaFoldDB" id="A0A5J5B3F1"/>
<dbReference type="OrthoDB" id="10263554at2759"/>
<dbReference type="SUPFAM" id="SSF48371">
    <property type="entry name" value="ARM repeat"/>
    <property type="match status" value="1"/>
</dbReference>
<dbReference type="GO" id="GO:0000221">
    <property type="term" value="C:vacuolar proton-transporting V-type ATPase, V1 domain"/>
    <property type="evidence" value="ECO:0007669"/>
    <property type="project" value="InterPro"/>
</dbReference>
<sequence length="127" mass="14441">MWTNRSKKLIETGVAKQERKEGEFSKQSSPSSSPISVTLISSELRSSSCSMPMDQAELTTEQVLKRDISWETYMTTKLITGTGLQLLRRYDNRSESYRAALLDDQTQKEPDYSIIGLLQMKILMNPS</sequence>
<name>A0A5J5B3F1_9ASTE</name>
<dbReference type="PANTHER" id="PTHR10698:SF0">
    <property type="entry name" value="V-TYPE PROTON ATPASE SUBUNIT H"/>
    <property type="match status" value="1"/>
</dbReference>
<dbReference type="InterPro" id="IPR004908">
    <property type="entry name" value="ATPase_V1-cplx_hsu"/>
</dbReference>
<evidence type="ECO:0000313" key="3">
    <source>
        <dbReference type="Proteomes" id="UP000325577"/>
    </source>
</evidence>
<gene>
    <name evidence="2" type="ORF">F0562_029715</name>
</gene>
<dbReference type="Pfam" id="PF03224">
    <property type="entry name" value="V-ATPase_H_N"/>
    <property type="match status" value="1"/>
</dbReference>
<keyword evidence="3" id="KW-1185">Reference proteome</keyword>
<dbReference type="EMBL" id="CM018039">
    <property type="protein sequence ID" value="KAA8537229.1"/>
    <property type="molecule type" value="Genomic_DNA"/>
</dbReference>
<reference evidence="2 3" key="1">
    <citation type="submission" date="2019-09" db="EMBL/GenBank/DDBJ databases">
        <title>A chromosome-level genome assembly of the Chinese tupelo Nyssa sinensis.</title>
        <authorList>
            <person name="Yang X."/>
            <person name="Kang M."/>
            <person name="Yang Y."/>
            <person name="Xiong H."/>
            <person name="Wang M."/>
            <person name="Zhang Z."/>
            <person name="Wang Z."/>
            <person name="Wu H."/>
            <person name="Ma T."/>
            <person name="Liu J."/>
            <person name="Xi Z."/>
        </authorList>
    </citation>
    <scope>NUCLEOTIDE SEQUENCE [LARGE SCALE GENOMIC DNA]</scope>
    <source>
        <strain evidence="2">J267</strain>
        <tissue evidence="2">Leaf</tissue>
    </source>
</reference>
<dbReference type="GO" id="GO:0046961">
    <property type="term" value="F:proton-transporting ATPase activity, rotational mechanism"/>
    <property type="evidence" value="ECO:0007669"/>
    <property type="project" value="InterPro"/>
</dbReference>
<evidence type="ECO:0000256" key="1">
    <source>
        <dbReference type="SAM" id="MobiDB-lite"/>
    </source>
</evidence>
<dbReference type="Proteomes" id="UP000325577">
    <property type="component" value="Linkage Group LG16"/>
</dbReference>
<organism evidence="2 3">
    <name type="scientific">Nyssa sinensis</name>
    <dbReference type="NCBI Taxonomy" id="561372"/>
    <lineage>
        <taxon>Eukaryota</taxon>
        <taxon>Viridiplantae</taxon>
        <taxon>Streptophyta</taxon>
        <taxon>Embryophyta</taxon>
        <taxon>Tracheophyta</taxon>
        <taxon>Spermatophyta</taxon>
        <taxon>Magnoliopsida</taxon>
        <taxon>eudicotyledons</taxon>
        <taxon>Gunneridae</taxon>
        <taxon>Pentapetalae</taxon>
        <taxon>asterids</taxon>
        <taxon>Cornales</taxon>
        <taxon>Nyssaceae</taxon>
        <taxon>Nyssa</taxon>
    </lineage>
</organism>
<dbReference type="Gene3D" id="1.25.10.10">
    <property type="entry name" value="Leucine-rich Repeat Variant"/>
    <property type="match status" value="1"/>
</dbReference>
<dbReference type="InterPro" id="IPR016024">
    <property type="entry name" value="ARM-type_fold"/>
</dbReference>
<proteinExistence type="predicted"/>
<evidence type="ECO:0000313" key="2">
    <source>
        <dbReference type="EMBL" id="KAA8537229.1"/>
    </source>
</evidence>
<accession>A0A5J5B3F1</accession>
<dbReference type="InterPro" id="IPR011989">
    <property type="entry name" value="ARM-like"/>
</dbReference>
<dbReference type="PANTHER" id="PTHR10698">
    <property type="entry name" value="V-TYPE PROTON ATPASE SUBUNIT H"/>
    <property type="match status" value="1"/>
</dbReference>
<feature type="compositionally biased region" description="Low complexity" evidence="1">
    <location>
        <begin position="25"/>
        <end position="37"/>
    </location>
</feature>
<protein>
    <submittedName>
        <fullName evidence="2">Uncharacterized protein</fullName>
    </submittedName>
</protein>